<evidence type="ECO:0000256" key="1">
    <source>
        <dbReference type="ARBA" id="ARBA00023125"/>
    </source>
</evidence>
<dbReference type="InterPro" id="IPR002104">
    <property type="entry name" value="Integrase_catalytic"/>
</dbReference>
<dbReference type="PANTHER" id="PTHR30349:SF90">
    <property type="entry name" value="TYROSINE RECOMBINASE XERD"/>
    <property type="match status" value="1"/>
</dbReference>
<keyword evidence="2" id="KW-0233">DNA recombination</keyword>
<accession>A0ABP4R0C7</accession>
<organism evidence="6 7">
    <name type="scientific">Nonomuraea maheshkhaliensis</name>
    <dbReference type="NCBI Taxonomy" id="419590"/>
    <lineage>
        <taxon>Bacteria</taxon>
        <taxon>Bacillati</taxon>
        <taxon>Actinomycetota</taxon>
        <taxon>Actinomycetes</taxon>
        <taxon>Streptosporangiales</taxon>
        <taxon>Streptosporangiaceae</taxon>
        <taxon>Nonomuraea</taxon>
    </lineage>
</organism>
<sequence length="396" mass="42459">MRVTGPLAPHADGFRGELADLGYTPSSAAMQLNLMAHLSRWLGERGMDGAALDALIVEDFMAVRRAAGYVNHRTGAALAPLLNYLRRLGIAPGPVTRAAVTPADEVLAQFRTYLLGERRAGAGTAAQYLYYVGPFVTEHVVGGSADLRRLTAGQVTRFALDGCRQVPVTTAKPLLTALRAFLRFAHVEGLIDELLVAAVPSVASWTLTGVPRGVEADTLAAVLACCDRATPIGLRDTAILIVLSRLGLRSAELAALRLEDVDWRRGEILVRGKGDRHQRLPLPTDVGQVIVDYLRDGRPATDSRAVFVRSRAPYRALTPSGLGAVVANAAGRAGVGRLSPHRLRHALAGRTLAAGATLAEVSQLLRHQRLKTTAIYAKVDIEALRVIARPWPAQRS</sequence>
<dbReference type="PANTHER" id="PTHR30349">
    <property type="entry name" value="PHAGE INTEGRASE-RELATED"/>
    <property type="match status" value="1"/>
</dbReference>
<feature type="domain" description="Tyr recombinase" evidence="4">
    <location>
        <begin position="209"/>
        <end position="389"/>
    </location>
</feature>
<gene>
    <name evidence="6" type="ORF">GCM10009733_021510</name>
</gene>
<dbReference type="Proteomes" id="UP001500064">
    <property type="component" value="Unassembled WGS sequence"/>
</dbReference>
<dbReference type="Gene3D" id="1.10.443.10">
    <property type="entry name" value="Intergrase catalytic core"/>
    <property type="match status" value="1"/>
</dbReference>
<dbReference type="InterPro" id="IPR050090">
    <property type="entry name" value="Tyrosine_recombinase_XerCD"/>
</dbReference>
<dbReference type="PROSITE" id="PS51900">
    <property type="entry name" value="CB"/>
    <property type="match status" value="1"/>
</dbReference>
<dbReference type="SUPFAM" id="SSF56349">
    <property type="entry name" value="DNA breaking-rejoining enzymes"/>
    <property type="match status" value="1"/>
</dbReference>
<comment type="caution">
    <text evidence="6">The sequence shown here is derived from an EMBL/GenBank/DDBJ whole genome shotgun (WGS) entry which is preliminary data.</text>
</comment>
<feature type="domain" description="Core-binding (CB)" evidence="5">
    <location>
        <begin position="101"/>
        <end position="186"/>
    </location>
</feature>
<evidence type="ECO:0000259" key="5">
    <source>
        <dbReference type="PROSITE" id="PS51900"/>
    </source>
</evidence>
<protein>
    <submittedName>
        <fullName evidence="6">Site-specific integrase</fullName>
    </submittedName>
</protein>
<evidence type="ECO:0000256" key="3">
    <source>
        <dbReference type="PROSITE-ProRule" id="PRU01248"/>
    </source>
</evidence>
<dbReference type="InterPro" id="IPR044068">
    <property type="entry name" value="CB"/>
</dbReference>
<dbReference type="RefSeq" id="WP_346103631.1">
    <property type="nucleotide sequence ID" value="NZ_BAAAMU010000011.1"/>
</dbReference>
<evidence type="ECO:0000256" key="2">
    <source>
        <dbReference type="ARBA" id="ARBA00023172"/>
    </source>
</evidence>
<keyword evidence="1 3" id="KW-0238">DNA-binding</keyword>
<dbReference type="CDD" id="cd01188">
    <property type="entry name" value="INT_RitA_C_like"/>
    <property type="match status" value="1"/>
</dbReference>
<evidence type="ECO:0000259" key="4">
    <source>
        <dbReference type="PROSITE" id="PS51898"/>
    </source>
</evidence>
<proteinExistence type="predicted"/>
<dbReference type="InterPro" id="IPR011010">
    <property type="entry name" value="DNA_brk_join_enz"/>
</dbReference>
<dbReference type="InterPro" id="IPR013762">
    <property type="entry name" value="Integrase-like_cat_sf"/>
</dbReference>
<reference evidence="7" key="1">
    <citation type="journal article" date="2019" name="Int. J. Syst. Evol. Microbiol.">
        <title>The Global Catalogue of Microorganisms (GCM) 10K type strain sequencing project: providing services to taxonomists for standard genome sequencing and annotation.</title>
        <authorList>
            <consortium name="The Broad Institute Genomics Platform"/>
            <consortium name="The Broad Institute Genome Sequencing Center for Infectious Disease"/>
            <person name="Wu L."/>
            <person name="Ma J."/>
        </authorList>
    </citation>
    <scope>NUCLEOTIDE SEQUENCE [LARGE SCALE GENOMIC DNA]</scope>
    <source>
        <strain evidence="7">JCM 13929</strain>
    </source>
</reference>
<keyword evidence="7" id="KW-1185">Reference proteome</keyword>
<name>A0ABP4R0C7_9ACTN</name>
<evidence type="ECO:0000313" key="7">
    <source>
        <dbReference type="Proteomes" id="UP001500064"/>
    </source>
</evidence>
<evidence type="ECO:0000313" key="6">
    <source>
        <dbReference type="EMBL" id="GAA1624516.1"/>
    </source>
</evidence>
<dbReference type="PROSITE" id="PS51898">
    <property type="entry name" value="TYR_RECOMBINASE"/>
    <property type="match status" value="1"/>
</dbReference>
<dbReference type="EMBL" id="BAAAMU010000011">
    <property type="protein sequence ID" value="GAA1624516.1"/>
    <property type="molecule type" value="Genomic_DNA"/>
</dbReference>
<dbReference type="Pfam" id="PF00589">
    <property type="entry name" value="Phage_integrase"/>
    <property type="match status" value="1"/>
</dbReference>